<dbReference type="AlphaFoldDB" id="A0A1N6TPX2"/>
<dbReference type="RefSeq" id="WP_143311162.1">
    <property type="nucleotide sequence ID" value="NZ_FTMI01000005.1"/>
</dbReference>
<gene>
    <name evidence="1" type="ORF">SAMN05518682_2854</name>
</gene>
<accession>A0A1N6TPX2</accession>
<dbReference type="EMBL" id="FTMI01000005">
    <property type="protein sequence ID" value="SIQ55399.1"/>
    <property type="molecule type" value="Genomic_DNA"/>
</dbReference>
<name>A0A1N6TPX2_9MICO</name>
<evidence type="ECO:0000313" key="1">
    <source>
        <dbReference type="EMBL" id="SIQ55399.1"/>
    </source>
</evidence>
<keyword evidence="2" id="KW-1185">Reference proteome</keyword>
<sequence>MADRWRTEIDALLADDVSALERQVLADYEITDAELTEARDAYARCMSDRGLEADFGDGDGFSYGATQESQDAFRSASADPEAALDQIPTIADACADGTIWDIGLYYHEMRSNPEGRSLLELWRECLESAGVDEIHDLTDQELQELVDDESYVPPPEVGTCVS</sequence>
<reference evidence="2" key="1">
    <citation type="submission" date="2017-01" db="EMBL/GenBank/DDBJ databases">
        <authorList>
            <person name="Varghese N."/>
            <person name="Submissions S."/>
        </authorList>
    </citation>
    <scope>NUCLEOTIDE SEQUENCE [LARGE SCALE GENOMIC DNA]</scope>
    <source>
        <strain evidence="2">3bp</strain>
    </source>
</reference>
<organism evidence="1 2">
    <name type="scientific">Cellulosimicrobium aquatile</name>
    <dbReference type="NCBI Taxonomy" id="1612203"/>
    <lineage>
        <taxon>Bacteria</taxon>
        <taxon>Bacillati</taxon>
        <taxon>Actinomycetota</taxon>
        <taxon>Actinomycetes</taxon>
        <taxon>Micrococcales</taxon>
        <taxon>Promicromonosporaceae</taxon>
        <taxon>Cellulosimicrobium</taxon>
    </lineage>
</organism>
<dbReference type="Proteomes" id="UP000186235">
    <property type="component" value="Unassembled WGS sequence"/>
</dbReference>
<proteinExistence type="predicted"/>
<protein>
    <submittedName>
        <fullName evidence="1">Uncharacterized protein</fullName>
    </submittedName>
</protein>
<evidence type="ECO:0000313" key="2">
    <source>
        <dbReference type="Proteomes" id="UP000186235"/>
    </source>
</evidence>